<comment type="caution">
    <text evidence="9">The sequence shown here is derived from an EMBL/GenBank/DDBJ whole genome shotgun (WGS) entry which is preliminary data.</text>
</comment>
<evidence type="ECO:0000256" key="2">
    <source>
        <dbReference type="ARBA" id="ARBA00022475"/>
    </source>
</evidence>
<keyword evidence="2" id="KW-1003">Cell membrane</keyword>
<dbReference type="RefSeq" id="WP_380904585.1">
    <property type="nucleotide sequence ID" value="NZ_JBHUFU010000024.1"/>
</dbReference>
<feature type="region of interest" description="Disordered" evidence="6">
    <location>
        <begin position="1"/>
        <end position="28"/>
    </location>
</feature>
<feature type="transmembrane region" description="Helical" evidence="7">
    <location>
        <begin position="318"/>
        <end position="339"/>
    </location>
</feature>
<keyword evidence="4 7" id="KW-1133">Transmembrane helix</keyword>
<feature type="domain" description="ABC3 transporter permease C-terminal" evidence="8">
    <location>
        <begin position="230"/>
        <end position="339"/>
    </location>
</feature>
<dbReference type="InterPro" id="IPR003838">
    <property type="entry name" value="ABC3_permease_C"/>
</dbReference>
<evidence type="ECO:0000256" key="4">
    <source>
        <dbReference type="ARBA" id="ARBA00022989"/>
    </source>
</evidence>
<evidence type="ECO:0000256" key="1">
    <source>
        <dbReference type="ARBA" id="ARBA00004651"/>
    </source>
</evidence>
<sequence>MSALDSRARTPAPATGPPAPPASTGPTGAARWAADLAMGARFALSGGREGWTRTVLTAIGVGLGVAVLMIAASVPTMIAARDVRADARENLGFSQPVEPSDRTALYGHSDTEFRDEDIRGRYLRPDGDRPPLPPGVEKAPGPGEMLVSPALKELLASSEGELLRERLSQRIVGTIGDEGLLGPDELTFLAGSDRMSEDDGFSYRIDGFKGAGEPEPLDAVLLLLVVVTCVVLLLPVGVFVATAVRLGGERRDRRLAALRLVGADSRMVRRIAAGESLVGALLGLVVGAALFFPARELIGEVTLFDLSVFPSDVRPSALLAGLIVLAVPASAVVVTLFALRGVAIEPLGVVRGSGGRPRRLWWRLLVPAVGLLLLVPAFGGIDSGQTSIEAYRIATGLVLLLIGTTVVLPWLIERTVGGLRGGPLPLQLAVRRLQLDSGSAARAVGGITIAVAGAIGVQMLFASAGESYTLDTGQDPSRAQMVVSADAGDGEGARELTRRVGGSRGARGVLGVTSTYVPEYGKGAEDDSYTSLTVADCATLAELARVGDCEDGDTFVVPSSYEEGETGARPGARLDLNTPVYVRGSDEPVQRGEPDPWTVPAGAREVEGRTSPTGMVVDGILATPAALDVSRLTDARVEVMVRIDFSVPDAREYVRNAAQAGSPGVSVLELQGDNRAREFVLIQRALYAGAAGVLLLIGASMVVSTLEQLRERRRLLSVLVAFGTRRSTLAWSVLWQTAVPVVLGLMLAAAGGVGLGAVLLAMTSEPFSVDWTGLAATTGTGAAVIALVTLLSLPPLWRMMRPDGLRTE</sequence>
<accession>A0ABW4PSD7</accession>
<evidence type="ECO:0000256" key="5">
    <source>
        <dbReference type="ARBA" id="ARBA00023136"/>
    </source>
</evidence>
<evidence type="ECO:0000259" key="8">
    <source>
        <dbReference type="Pfam" id="PF02687"/>
    </source>
</evidence>
<evidence type="ECO:0000256" key="3">
    <source>
        <dbReference type="ARBA" id="ARBA00022692"/>
    </source>
</evidence>
<dbReference type="Pfam" id="PF02687">
    <property type="entry name" value="FtsX"/>
    <property type="match status" value="2"/>
</dbReference>
<evidence type="ECO:0000313" key="9">
    <source>
        <dbReference type="EMBL" id="MFD1833070.1"/>
    </source>
</evidence>
<evidence type="ECO:0000313" key="10">
    <source>
        <dbReference type="Proteomes" id="UP001597365"/>
    </source>
</evidence>
<dbReference type="Proteomes" id="UP001597365">
    <property type="component" value="Unassembled WGS sequence"/>
</dbReference>
<feature type="transmembrane region" description="Helical" evidence="7">
    <location>
        <begin position="774"/>
        <end position="797"/>
    </location>
</feature>
<gene>
    <name evidence="9" type="ORF">ACFSJS_25980</name>
</gene>
<feature type="transmembrane region" description="Helical" evidence="7">
    <location>
        <begin position="276"/>
        <end position="298"/>
    </location>
</feature>
<dbReference type="PANTHER" id="PTHR30287:SF1">
    <property type="entry name" value="INNER MEMBRANE PROTEIN"/>
    <property type="match status" value="1"/>
</dbReference>
<feature type="transmembrane region" description="Helical" evidence="7">
    <location>
        <begin position="440"/>
        <end position="461"/>
    </location>
</feature>
<protein>
    <submittedName>
        <fullName evidence="9">FtsX-like permease family protein</fullName>
    </submittedName>
</protein>
<feature type="transmembrane region" description="Helical" evidence="7">
    <location>
        <begin position="393"/>
        <end position="412"/>
    </location>
</feature>
<dbReference type="PANTHER" id="PTHR30287">
    <property type="entry name" value="MEMBRANE COMPONENT OF PREDICTED ABC SUPERFAMILY METABOLITE UPTAKE TRANSPORTER"/>
    <property type="match status" value="1"/>
</dbReference>
<feature type="transmembrane region" description="Helical" evidence="7">
    <location>
        <begin position="219"/>
        <end position="244"/>
    </location>
</feature>
<dbReference type="EMBL" id="JBHUFU010000024">
    <property type="protein sequence ID" value="MFD1833070.1"/>
    <property type="molecule type" value="Genomic_DNA"/>
</dbReference>
<comment type="subcellular location">
    <subcellularLocation>
        <location evidence="1">Cell membrane</location>
        <topology evidence="1">Multi-pass membrane protein</topology>
    </subcellularLocation>
</comment>
<dbReference type="InterPro" id="IPR038766">
    <property type="entry name" value="Membrane_comp_ABC_pdt"/>
</dbReference>
<feature type="transmembrane region" description="Helical" evidence="7">
    <location>
        <begin position="360"/>
        <end position="381"/>
    </location>
</feature>
<reference evidence="10" key="1">
    <citation type="journal article" date="2019" name="Int. J. Syst. Evol. Microbiol.">
        <title>The Global Catalogue of Microorganisms (GCM) 10K type strain sequencing project: providing services to taxonomists for standard genome sequencing and annotation.</title>
        <authorList>
            <consortium name="The Broad Institute Genomics Platform"/>
            <consortium name="The Broad Institute Genome Sequencing Center for Infectious Disease"/>
            <person name="Wu L."/>
            <person name="Ma J."/>
        </authorList>
    </citation>
    <scope>NUCLEOTIDE SEQUENCE [LARGE SCALE GENOMIC DNA]</scope>
    <source>
        <strain evidence="10">CGMCC 4.7455</strain>
    </source>
</reference>
<evidence type="ECO:0000256" key="7">
    <source>
        <dbReference type="SAM" id="Phobius"/>
    </source>
</evidence>
<proteinExistence type="predicted"/>
<keyword evidence="10" id="KW-1185">Reference proteome</keyword>
<keyword evidence="3 7" id="KW-0812">Transmembrane</keyword>
<feature type="compositionally biased region" description="Pro residues" evidence="6">
    <location>
        <begin position="14"/>
        <end position="23"/>
    </location>
</feature>
<feature type="region of interest" description="Disordered" evidence="6">
    <location>
        <begin position="121"/>
        <end position="141"/>
    </location>
</feature>
<feature type="transmembrane region" description="Helical" evidence="7">
    <location>
        <begin position="685"/>
        <end position="703"/>
    </location>
</feature>
<feature type="domain" description="ABC3 transporter permease C-terminal" evidence="8">
    <location>
        <begin position="690"/>
        <end position="800"/>
    </location>
</feature>
<evidence type="ECO:0000256" key="6">
    <source>
        <dbReference type="SAM" id="MobiDB-lite"/>
    </source>
</evidence>
<organism evidence="9 10">
    <name type="scientific">Streptomyces desertarenae</name>
    <dbReference type="NCBI Taxonomy" id="2666184"/>
    <lineage>
        <taxon>Bacteria</taxon>
        <taxon>Bacillati</taxon>
        <taxon>Actinomycetota</taxon>
        <taxon>Actinomycetes</taxon>
        <taxon>Kitasatosporales</taxon>
        <taxon>Streptomycetaceae</taxon>
        <taxon>Streptomyces</taxon>
    </lineage>
</organism>
<feature type="transmembrane region" description="Helical" evidence="7">
    <location>
        <begin position="741"/>
        <end position="762"/>
    </location>
</feature>
<name>A0ABW4PSD7_9ACTN</name>
<keyword evidence="5 7" id="KW-0472">Membrane</keyword>
<feature type="transmembrane region" description="Helical" evidence="7">
    <location>
        <begin position="55"/>
        <end position="78"/>
    </location>
</feature>